<dbReference type="Proteomes" id="UP000005508">
    <property type="component" value="Unassembled WGS sequence"/>
</dbReference>
<evidence type="ECO:0000313" key="1">
    <source>
        <dbReference type="EMBL" id="EGY34552.1"/>
    </source>
</evidence>
<sequence>MPNKTTALWIDEIKVRFVFGMFFNFNLPNKDHFFPLFTGNKTQRVLSVGFANDPEGQA</sequence>
<dbReference type="EMBL" id="AEJM01000016">
    <property type="protein sequence ID" value="EGY34552.1"/>
    <property type="molecule type" value="Genomic_DNA"/>
</dbReference>
<reference evidence="1 2" key="1">
    <citation type="submission" date="2010-10" db="EMBL/GenBank/DDBJ databases">
        <authorList>
            <person name="Chen C."/>
            <person name="Kittichotirat W."/>
            <person name="Asikainen S."/>
            <person name="Bumgarner R."/>
        </authorList>
    </citation>
    <scope>NUCLEOTIDE SEQUENCE [LARGE SCALE GENOMIC DNA]</scope>
    <source>
        <strain evidence="1 2">SC1083</strain>
    </source>
</reference>
<evidence type="ECO:0000313" key="2">
    <source>
        <dbReference type="Proteomes" id="UP000005508"/>
    </source>
</evidence>
<protein>
    <submittedName>
        <fullName evidence="1">Uncharacterized protein</fullName>
    </submittedName>
</protein>
<comment type="caution">
    <text evidence="1">The sequence shown here is derived from an EMBL/GenBank/DDBJ whole genome shotgun (WGS) entry which is preliminary data.</text>
</comment>
<name>G4A7Z8_AGGAC</name>
<dbReference type="PATRIC" id="fig|907488.3.peg.931"/>
<accession>G4A7Z8</accession>
<proteinExistence type="predicted"/>
<organism evidence="1 2">
    <name type="scientific">Aggregatibacter actinomycetemcomitans serotype e str. SC1083</name>
    <dbReference type="NCBI Taxonomy" id="907488"/>
    <lineage>
        <taxon>Bacteria</taxon>
        <taxon>Pseudomonadati</taxon>
        <taxon>Pseudomonadota</taxon>
        <taxon>Gammaproteobacteria</taxon>
        <taxon>Pasteurellales</taxon>
        <taxon>Pasteurellaceae</taxon>
        <taxon>Aggregatibacter</taxon>
    </lineage>
</organism>
<dbReference type="AlphaFoldDB" id="G4A7Z8"/>
<gene>
    <name evidence="1" type="ORF">SC1083_0944</name>
</gene>